<accession>A0A9W7MFP9</accession>
<evidence type="ECO:0000313" key="2">
    <source>
        <dbReference type="EMBL" id="GMI96425.1"/>
    </source>
</evidence>
<reference evidence="2" key="1">
    <citation type="submission" date="2023-05" db="EMBL/GenBank/DDBJ databases">
        <title>Genome and transcriptome analyses reveal genes involved in the formation of fine ridges on petal epidermal cells in Hibiscus trionum.</title>
        <authorList>
            <person name="Koshimizu S."/>
            <person name="Masuda S."/>
            <person name="Ishii T."/>
            <person name="Shirasu K."/>
            <person name="Hoshino A."/>
            <person name="Arita M."/>
        </authorList>
    </citation>
    <scope>NUCLEOTIDE SEQUENCE</scope>
    <source>
        <strain evidence="2">Hamamatsu line</strain>
    </source>
</reference>
<evidence type="ECO:0000256" key="1">
    <source>
        <dbReference type="SAM" id="Phobius"/>
    </source>
</evidence>
<keyword evidence="3" id="KW-1185">Reference proteome</keyword>
<dbReference type="AlphaFoldDB" id="A0A9W7MFP9"/>
<feature type="transmembrane region" description="Helical" evidence="1">
    <location>
        <begin position="37"/>
        <end position="58"/>
    </location>
</feature>
<gene>
    <name evidence="2" type="ORF">HRI_003311800</name>
</gene>
<sequence>MATPYLLSSPMAPYEPQQDDDHVLVSRDRNFALHGEIMLLIFLLLFALFLAFLLFFLYMKGFRSKASLQDYSSSEQVEPSKFSGVQAKTLHSSV</sequence>
<dbReference type="OrthoDB" id="842775at2759"/>
<organism evidence="2 3">
    <name type="scientific">Hibiscus trionum</name>
    <name type="common">Flower of an hour</name>
    <dbReference type="NCBI Taxonomy" id="183268"/>
    <lineage>
        <taxon>Eukaryota</taxon>
        <taxon>Viridiplantae</taxon>
        <taxon>Streptophyta</taxon>
        <taxon>Embryophyta</taxon>
        <taxon>Tracheophyta</taxon>
        <taxon>Spermatophyta</taxon>
        <taxon>Magnoliopsida</taxon>
        <taxon>eudicotyledons</taxon>
        <taxon>Gunneridae</taxon>
        <taxon>Pentapetalae</taxon>
        <taxon>rosids</taxon>
        <taxon>malvids</taxon>
        <taxon>Malvales</taxon>
        <taxon>Malvaceae</taxon>
        <taxon>Malvoideae</taxon>
        <taxon>Hibiscus</taxon>
    </lineage>
</organism>
<proteinExistence type="predicted"/>
<keyword evidence="1" id="KW-0472">Membrane</keyword>
<dbReference type="EMBL" id="BSYR01000028">
    <property type="protein sequence ID" value="GMI96425.1"/>
    <property type="molecule type" value="Genomic_DNA"/>
</dbReference>
<keyword evidence="1" id="KW-0812">Transmembrane</keyword>
<keyword evidence="1" id="KW-1133">Transmembrane helix</keyword>
<name>A0A9W7MFP9_HIBTR</name>
<dbReference type="Proteomes" id="UP001165190">
    <property type="component" value="Unassembled WGS sequence"/>
</dbReference>
<protein>
    <submittedName>
        <fullName evidence="2">Uncharacterized protein</fullName>
    </submittedName>
</protein>
<comment type="caution">
    <text evidence="2">The sequence shown here is derived from an EMBL/GenBank/DDBJ whole genome shotgun (WGS) entry which is preliminary data.</text>
</comment>
<evidence type="ECO:0000313" key="3">
    <source>
        <dbReference type="Proteomes" id="UP001165190"/>
    </source>
</evidence>